<proteinExistence type="predicted"/>
<dbReference type="RefSeq" id="WP_066788019.1">
    <property type="nucleotide sequence ID" value="NZ_LWQS01000058.1"/>
</dbReference>
<gene>
    <name evidence="2" type="ORF">A6A03_15395</name>
</gene>
<dbReference type="SUPFAM" id="SSF109604">
    <property type="entry name" value="HD-domain/PDEase-like"/>
    <property type="match status" value="1"/>
</dbReference>
<dbReference type="OrthoDB" id="360187at2"/>
<dbReference type="Proteomes" id="UP000078287">
    <property type="component" value="Unassembled WGS sequence"/>
</dbReference>
<organism evidence="2 3">
    <name type="scientific">Chloroflexus islandicus</name>
    <dbReference type="NCBI Taxonomy" id="1707952"/>
    <lineage>
        <taxon>Bacteria</taxon>
        <taxon>Bacillati</taxon>
        <taxon>Chloroflexota</taxon>
        <taxon>Chloroflexia</taxon>
        <taxon>Chloroflexales</taxon>
        <taxon>Chloroflexineae</taxon>
        <taxon>Chloroflexaceae</taxon>
        <taxon>Chloroflexus</taxon>
    </lineage>
</organism>
<protein>
    <submittedName>
        <fullName evidence="2">Phosphohydrolase</fullName>
    </submittedName>
</protein>
<dbReference type="AlphaFoldDB" id="A0A178M8V3"/>
<comment type="caution">
    <text evidence="2">The sequence shown here is derived from an EMBL/GenBank/DDBJ whole genome shotgun (WGS) entry which is preliminary data.</text>
</comment>
<dbReference type="EMBL" id="LWQS01000058">
    <property type="protein sequence ID" value="OAN45190.1"/>
    <property type="molecule type" value="Genomic_DNA"/>
</dbReference>
<evidence type="ECO:0000313" key="2">
    <source>
        <dbReference type="EMBL" id="OAN45190.1"/>
    </source>
</evidence>
<evidence type="ECO:0000259" key="1">
    <source>
        <dbReference type="Pfam" id="PF01966"/>
    </source>
</evidence>
<reference evidence="2 3" key="1">
    <citation type="submission" date="2016-04" db="EMBL/GenBank/DDBJ databases">
        <title>Chloroflexus islandicus sp. nov., a thermophilic filamentous anoxygenic phototrophic bacterium from geyser Strokkur (Iceland).</title>
        <authorList>
            <person name="Gaisin V.A."/>
            <person name="Kalashnikov A.M."/>
            <person name="Sukhacheva M.V."/>
            <person name="Grouzdev D.S."/>
            <person name="Ivanov T.M."/>
            <person name="Kuznetsov B."/>
            <person name="Gorlenko V.M."/>
        </authorList>
    </citation>
    <scope>NUCLEOTIDE SEQUENCE [LARGE SCALE GENOMIC DNA]</scope>
    <source>
        <strain evidence="3">isl-2</strain>
    </source>
</reference>
<evidence type="ECO:0000313" key="3">
    <source>
        <dbReference type="Proteomes" id="UP000078287"/>
    </source>
</evidence>
<accession>A0A178M8V3</accession>
<sequence length="188" mass="21276">MYWETIADLLHHPRVVETRHHMHHSVPKHDHLLRSVHFSYYLAPFFGADQVTCVRAALLHDLDSRYGTLTTHGAIAARVAAELGEPAEVSAAIISHMYPFGPRPTTREGWVLAVADKLASLADLGAFVGGLVSGHSLRVRRQLCQSDPFYAARYARRRRRRLISSLWRRLGRTSLSRWRLSGQTPQAH</sequence>
<dbReference type="STRING" id="1707952.A6A03_15395"/>
<dbReference type="Gene3D" id="1.10.3210.10">
    <property type="entry name" value="Hypothetical protein af1432"/>
    <property type="match status" value="1"/>
</dbReference>
<keyword evidence="2" id="KW-0378">Hydrolase</keyword>
<dbReference type="InterPro" id="IPR006674">
    <property type="entry name" value="HD_domain"/>
</dbReference>
<feature type="domain" description="HD" evidence="1">
    <location>
        <begin position="30"/>
        <end position="119"/>
    </location>
</feature>
<dbReference type="Pfam" id="PF01966">
    <property type="entry name" value="HD"/>
    <property type="match status" value="1"/>
</dbReference>
<dbReference type="GO" id="GO:0016787">
    <property type="term" value="F:hydrolase activity"/>
    <property type="evidence" value="ECO:0007669"/>
    <property type="project" value="UniProtKB-KW"/>
</dbReference>
<keyword evidence="3" id="KW-1185">Reference proteome</keyword>
<name>A0A178M8V3_9CHLR</name>